<dbReference type="SUPFAM" id="SSF55874">
    <property type="entry name" value="ATPase domain of HSP90 chaperone/DNA topoisomerase II/histidine kinase"/>
    <property type="match status" value="1"/>
</dbReference>
<dbReference type="InterPro" id="IPR000014">
    <property type="entry name" value="PAS"/>
</dbReference>
<dbReference type="InterPro" id="IPR036890">
    <property type="entry name" value="HATPase_C_sf"/>
</dbReference>
<keyword evidence="6" id="KW-0418">Kinase</keyword>
<name>A0ABP7HGR8_9PSEU</name>
<dbReference type="InterPro" id="IPR003594">
    <property type="entry name" value="HATPase_dom"/>
</dbReference>
<evidence type="ECO:0000256" key="7">
    <source>
        <dbReference type="ARBA" id="ARBA00022840"/>
    </source>
</evidence>
<dbReference type="Pfam" id="PF13188">
    <property type="entry name" value="PAS_8"/>
    <property type="match status" value="1"/>
</dbReference>
<dbReference type="SUPFAM" id="SSF55785">
    <property type="entry name" value="PYP-like sensor domain (PAS domain)"/>
    <property type="match status" value="1"/>
</dbReference>
<evidence type="ECO:0000256" key="6">
    <source>
        <dbReference type="ARBA" id="ARBA00022777"/>
    </source>
</evidence>
<dbReference type="Gene3D" id="1.20.5.1930">
    <property type="match status" value="1"/>
</dbReference>
<evidence type="ECO:0000259" key="9">
    <source>
        <dbReference type="PROSITE" id="PS50112"/>
    </source>
</evidence>
<sequence>MTASTEQLLASILECVPQPVWVCDEAGRILYANPAAVRAVGYDDLAQLRGKSSHHTMHYKRVDGKPYPADECTMLAPRATGAPTQSDRDWLVRRDGSMFPVAWWSAPLEIEHGRGVVTAFTDMTEYRIAELASREHETARIRAEESRAAQRRIVEETVAIRRRTARDLHDGVQQRLVALLIHLQLLKDALPEALAGLADEAVAEAVAAVEDIRAAAAGIHPMILTSRGLCAALHALAARSPLPVSVRCSTPSRLAESVEANVYFFVSEALANAIKHAAATRVAIQLGVRDGTLFVEVTDDGVGGAAVCGTGTGLVGLADRVTTLDGRFRLESPVGGGTVVAAEIPL</sequence>
<dbReference type="InterPro" id="IPR050482">
    <property type="entry name" value="Sensor_HK_TwoCompSys"/>
</dbReference>
<dbReference type="InterPro" id="IPR035965">
    <property type="entry name" value="PAS-like_dom_sf"/>
</dbReference>
<gene>
    <name evidence="10" type="ORF">GCM10022380_08910</name>
</gene>
<dbReference type="Pfam" id="PF02518">
    <property type="entry name" value="HATPase_c"/>
    <property type="match status" value="1"/>
</dbReference>
<evidence type="ECO:0000313" key="10">
    <source>
        <dbReference type="EMBL" id="GAA3794241.1"/>
    </source>
</evidence>
<evidence type="ECO:0000256" key="1">
    <source>
        <dbReference type="ARBA" id="ARBA00000085"/>
    </source>
</evidence>
<dbReference type="CDD" id="cd16917">
    <property type="entry name" value="HATPase_UhpB-NarQ-NarX-like"/>
    <property type="match status" value="1"/>
</dbReference>
<keyword evidence="11" id="KW-1185">Reference proteome</keyword>
<keyword evidence="5" id="KW-0547">Nucleotide-binding</keyword>
<keyword evidence="4" id="KW-0808">Transferase</keyword>
<dbReference type="Proteomes" id="UP001501624">
    <property type="component" value="Unassembled WGS sequence"/>
</dbReference>
<dbReference type="Gene3D" id="3.30.565.10">
    <property type="entry name" value="Histidine kinase-like ATPase, C-terminal domain"/>
    <property type="match status" value="1"/>
</dbReference>
<evidence type="ECO:0000256" key="8">
    <source>
        <dbReference type="ARBA" id="ARBA00023012"/>
    </source>
</evidence>
<dbReference type="PROSITE" id="PS50112">
    <property type="entry name" value="PAS"/>
    <property type="match status" value="1"/>
</dbReference>
<evidence type="ECO:0000256" key="4">
    <source>
        <dbReference type="ARBA" id="ARBA00022679"/>
    </source>
</evidence>
<dbReference type="Gene3D" id="3.30.450.20">
    <property type="entry name" value="PAS domain"/>
    <property type="match status" value="1"/>
</dbReference>
<protein>
    <recommendedName>
        <fullName evidence="2">histidine kinase</fullName>
        <ecNumber evidence="2">2.7.13.3</ecNumber>
    </recommendedName>
</protein>
<dbReference type="Pfam" id="PF07730">
    <property type="entry name" value="HisKA_3"/>
    <property type="match status" value="1"/>
</dbReference>
<accession>A0ABP7HGR8</accession>
<dbReference type="EC" id="2.7.13.3" evidence="2"/>
<comment type="catalytic activity">
    <reaction evidence="1">
        <text>ATP + protein L-histidine = ADP + protein N-phospho-L-histidine.</text>
        <dbReference type="EC" id="2.7.13.3"/>
    </reaction>
</comment>
<dbReference type="CDD" id="cd00130">
    <property type="entry name" value="PAS"/>
    <property type="match status" value="1"/>
</dbReference>
<keyword evidence="3" id="KW-0597">Phosphoprotein</keyword>
<keyword evidence="8" id="KW-0902">Two-component regulatory system</keyword>
<comment type="caution">
    <text evidence="10">The sequence shown here is derived from an EMBL/GenBank/DDBJ whole genome shotgun (WGS) entry which is preliminary data.</text>
</comment>
<evidence type="ECO:0000256" key="2">
    <source>
        <dbReference type="ARBA" id="ARBA00012438"/>
    </source>
</evidence>
<dbReference type="NCBIfam" id="TIGR00229">
    <property type="entry name" value="sensory_box"/>
    <property type="match status" value="1"/>
</dbReference>
<dbReference type="PANTHER" id="PTHR24421:SF10">
    <property type="entry name" value="NITRATE_NITRITE SENSOR PROTEIN NARQ"/>
    <property type="match status" value="1"/>
</dbReference>
<dbReference type="PANTHER" id="PTHR24421">
    <property type="entry name" value="NITRATE/NITRITE SENSOR PROTEIN NARX-RELATED"/>
    <property type="match status" value="1"/>
</dbReference>
<dbReference type="InterPro" id="IPR011712">
    <property type="entry name" value="Sig_transdc_His_kin_sub3_dim/P"/>
</dbReference>
<proteinExistence type="predicted"/>
<dbReference type="EMBL" id="BAABCM010000001">
    <property type="protein sequence ID" value="GAA3794241.1"/>
    <property type="molecule type" value="Genomic_DNA"/>
</dbReference>
<keyword evidence="7" id="KW-0067">ATP-binding</keyword>
<feature type="domain" description="PAS" evidence="9">
    <location>
        <begin position="5"/>
        <end position="42"/>
    </location>
</feature>
<dbReference type="SMART" id="SM00091">
    <property type="entry name" value="PAS"/>
    <property type="match status" value="1"/>
</dbReference>
<organism evidence="10 11">
    <name type="scientific">Amycolatopsis tucumanensis</name>
    <dbReference type="NCBI Taxonomy" id="401106"/>
    <lineage>
        <taxon>Bacteria</taxon>
        <taxon>Bacillati</taxon>
        <taxon>Actinomycetota</taxon>
        <taxon>Actinomycetes</taxon>
        <taxon>Pseudonocardiales</taxon>
        <taxon>Pseudonocardiaceae</taxon>
        <taxon>Amycolatopsis</taxon>
    </lineage>
</organism>
<evidence type="ECO:0000256" key="5">
    <source>
        <dbReference type="ARBA" id="ARBA00022741"/>
    </source>
</evidence>
<evidence type="ECO:0000256" key="3">
    <source>
        <dbReference type="ARBA" id="ARBA00022553"/>
    </source>
</evidence>
<evidence type="ECO:0000313" key="11">
    <source>
        <dbReference type="Proteomes" id="UP001501624"/>
    </source>
</evidence>
<reference evidence="11" key="1">
    <citation type="journal article" date="2019" name="Int. J. Syst. Evol. Microbiol.">
        <title>The Global Catalogue of Microorganisms (GCM) 10K type strain sequencing project: providing services to taxonomists for standard genome sequencing and annotation.</title>
        <authorList>
            <consortium name="The Broad Institute Genomics Platform"/>
            <consortium name="The Broad Institute Genome Sequencing Center for Infectious Disease"/>
            <person name="Wu L."/>
            <person name="Ma J."/>
        </authorList>
    </citation>
    <scope>NUCLEOTIDE SEQUENCE [LARGE SCALE GENOMIC DNA]</scope>
    <source>
        <strain evidence="11">JCM 17017</strain>
    </source>
</reference>